<protein>
    <submittedName>
        <fullName evidence="2">Uncharacterized protein</fullName>
    </submittedName>
</protein>
<evidence type="ECO:0000313" key="3">
    <source>
        <dbReference type="Proteomes" id="UP000824120"/>
    </source>
</evidence>
<proteinExistence type="predicted"/>
<dbReference type="EMBL" id="JACXVP010000001">
    <property type="protein sequence ID" value="KAG5629679.1"/>
    <property type="molecule type" value="Genomic_DNA"/>
</dbReference>
<feature type="signal peptide" evidence="1">
    <location>
        <begin position="1"/>
        <end position="23"/>
    </location>
</feature>
<dbReference type="Proteomes" id="UP000824120">
    <property type="component" value="Chromosome 1"/>
</dbReference>
<sequence>MGLHRGCILSPFLFALVMDELSGRLREVPWCMCGDKRWSKGLRLSRTKARIFEVQFGDVVEEAEGGSETCHRDHLREKVLSILECSNPRKW</sequence>
<organism evidence="2 3">
    <name type="scientific">Solanum commersonii</name>
    <name type="common">Commerson's wild potato</name>
    <name type="synonym">Commerson's nightshade</name>
    <dbReference type="NCBI Taxonomy" id="4109"/>
    <lineage>
        <taxon>Eukaryota</taxon>
        <taxon>Viridiplantae</taxon>
        <taxon>Streptophyta</taxon>
        <taxon>Embryophyta</taxon>
        <taxon>Tracheophyta</taxon>
        <taxon>Spermatophyta</taxon>
        <taxon>Magnoliopsida</taxon>
        <taxon>eudicotyledons</taxon>
        <taxon>Gunneridae</taxon>
        <taxon>Pentapetalae</taxon>
        <taxon>asterids</taxon>
        <taxon>lamiids</taxon>
        <taxon>Solanales</taxon>
        <taxon>Solanaceae</taxon>
        <taxon>Solanoideae</taxon>
        <taxon>Solaneae</taxon>
        <taxon>Solanum</taxon>
    </lineage>
</organism>
<keyword evidence="3" id="KW-1185">Reference proteome</keyword>
<keyword evidence="1" id="KW-0732">Signal</keyword>
<reference evidence="2 3" key="1">
    <citation type="submission" date="2020-09" db="EMBL/GenBank/DDBJ databases">
        <title>De no assembly of potato wild relative species, Solanum commersonii.</title>
        <authorList>
            <person name="Cho K."/>
        </authorList>
    </citation>
    <scope>NUCLEOTIDE SEQUENCE [LARGE SCALE GENOMIC DNA]</scope>
    <source>
        <strain evidence="2">LZ3.2</strain>
        <tissue evidence="2">Leaf</tissue>
    </source>
</reference>
<dbReference type="AlphaFoldDB" id="A0A9J6B009"/>
<dbReference type="OrthoDB" id="418748at2759"/>
<feature type="chain" id="PRO_5039894242" evidence="1">
    <location>
        <begin position="24"/>
        <end position="91"/>
    </location>
</feature>
<evidence type="ECO:0000313" key="2">
    <source>
        <dbReference type="EMBL" id="KAG5629679.1"/>
    </source>
</evidence>
<name>A0A9J6B009_SOLCO</name>
<comment type="caution">
    <text evidence="2">The sequence shown here is derived from an EMBL/GenBank/DDBJ whole genome shotgun (WGS) entry which is preliminary data.</text>
</comment>
<evidence type="ECO:0000256" key="1">
    <source>
        <dbReference type="SAM" id="SignalP"/>
    </source>
</evidence>
<accession>A0A9J6B009</accession>
<gene>
    <name evidence="2" type="ORF">H5410_001396</name>
</gene>